<name>A0A1E5E3D8_9VIBR</name>
<keyword evidence="1" id="KW-0812">Transmembrane</keyword>
<dbReference type="RefSeq" id="WP_017026082.1">
    <property type="nucleotide sequence ID" value="NZ_AJYK02000045.1"/>
</dbReference>
<proteinExistence type="predicted"/>
<accession>A0A1E5E3D8</accession>
<dbReference type="InterPro" id="IPR045584">
    <property type="entry name" value="Pilin-like"/>
</dbReference>
<dbReference type="STRING" id="1188252.A1QC_15205"/>
<sequence>MRKSTLNKGFTLIELVVVIVILGILAVTAAPKFLNIQDDARASTLAGLKGGIQSAGEITYGKAAVAGVENELIGHIDDGDESIRLTYGYPDAGNDSLGLVVDGMQGLDMAGDDNGQFKYLTMNSGALPPTDANPLYYVYSYSGNPTTNTTSTTPGDIECTLTYIMPATPGEVPRFVLNTDGC</sequence>
<reference evidence="2 3" key="1">
    <citation type="journal article" date="2012" name="Science">
        <title>Ecological populations of bacteria act as socially cohesive units of antibiotic production and resistance.</title>
        <authorList>
            <person name="Cordero O.X."/>
            <person name="Wildschutte H."/>
            <person name="Kirkup B."/>
            <person name="Proehl S."/>
            <person name="Ngo L."/>
            <person name="Hussain F."/>
            <person name="Le Roux F."/>
            <person name="Mincer T."/>
            <person name="Polz M.F."/>
        </authorList>
    </citation>
    <scope>NUCLEOTIDE SEQUENCE [LARGE SCALE GENOMIC DNA]</scope>
    <source>
        <strain evidence="2 3">1S-45</strain>
    </source>
</reference>
<keyword evidence="1" id="KW-1133">Transmembrane helix</keyword>
<dbReference type="AlphaFoldDB" id="A0A1E5E3D8"/>
<dbReference type="SUPFAM" id="SSF54523">
    <property type="entry name" value="Pili subunits"/>
    <property type="match status" value="1"/>
</dbReference>
<dbReference type="OrthoDB" id="5902365at2"/>
<protein>
    <recommendedName>
        <fullName evidence="4">MSHA biogenesis protein MshA</fullName>
    </recommendedName>
</protein>
<dbReference type="Gene3D" id="3.30.700.10">
    <property type="entry name" value="Glycoprotein, Type 4 Pilin"/>
    <property type="match status" value="1"/>
</dbReference>
<dbReference type="EMBL" id="AJYK02000045">
    <property type="protein sequence ID" value="OEF26816.1"/>
    <property type="molecule type" value="Genomic_DNA"/>
</dbReference>
<feature type="transmembrane region" description="Helical" evidence="1">
    <location>
        <begin position="12"/>
        <end position="34"/>
    </location>
</feature>
<dbReference type="NCBIfam" id="TIGR02532">
    <property type="entry name" value="IV_pilin_GFxxxE"/>
    <property type="match status" value="1"/>
</dbReference>
<gene>
    <name evidence="2" type="ORF">A1QC_15205</name>
</gene>
<organism evidence="2 3">
    <name type="scientific">Vibrio rumoiensis 1S-45</name>
    <dbReference type="NCBI Taxonomy" id="1188252"/>
    <lineage>
        <taxon>Bacteria</taxon>
        <taxon>Pseudomonadati</taxon>
        <taxon>Pseudomonadota</taxon>
        <taxon>Gammaproteobacteria</taxon>
        <taxon>Vibrionales</taxon>
        <taxon>Vibrionaceae</taxon>
        <taxon>Vibrio</taxon>
    </lineage>
</organism>
<dbReference type="InterPro" id="IPR012902">
    <property type="entry name" value="N_methyl_site"/>
</dbReference>
<dbReference type="Proteomes" id="UP000094070">
    <property type="component" value="Unassembled WGS sequence"/>
</dbReference>
<dbReference type="Pfam" id="PF07963">
    <property type="entry name" value="N_methyl"/>
    <property type="match status" value="1"/>
</dbReference>
<evidence type="ECO:0000313" key="3">
    <source>
        <dbReference type="Proteomes" id="UP000094070"/>
    </source>
</evidence>
<evidence type="ECO:0008006" key="4">
    <source>
        <dbReference type="Google" id="ProtNLM"/>
    </source>
</evidence>
<comment type="caution">
    <text evidence="2">The sequence shown here is derived from an EMBL/GenBank/DDBJ whole genome shotgun (WGS) entry which is preliminary data.</text>
</comment>
<evidence type="ECO:0000256" key="1">
    <source>
        <dbReference type="SAM" id="Phobius"/>
    </source>
</evidence>
<keyword evidence="3" id="KW-1185">Reference proteome</keyword>
<keyword evidence="1" id="KW-0472">Membrane</keyword>
<dbReference type="PROSITE" id="PS00409">
    <property type="entry name" value="PROKAR_NTER_METHYL"/>
    <property type="match status" value="1"/>
</dbReference>
<evidence type="ECO:0000313" key="2">
    <source>
        <dbReference type="EMBL" id="OEF26816.1"/>
    </source>
</evidence>
<dbReference type="eggNOG" id="COG2165">
    <property type="taxonomic scope" value="Bacteria"/>
</dbReference>